<keyword evidence="7" id="KW-0862">Zinc</keyword>
<dbReference type="KEGG" id="nta:107812613"/>
<evidence type="ECO:0000256" key="7">
    <source>
        <dbReference type="ARBA" id="ARBA00022833"/>
    </source>
</evidence>
<dbReference type="Gene3D" id="3.30.40.10">
    <property type="entry name" value="Zinc/RING finger domain, C3HC4 (zinc finger)"/>
    <property type="match status" value="1"/>
</dbReference>
<evidence type="ECO:0000256" key="4">
    <source>
        <dbReference type="ARBA" id="ARBA00022723"/>
    </source>
</evidence>
<evidence type="ECO:0000256" key="5">
    <source>
        <dbReference type="ARBA" id="ARBA00022771"/>
    </source>
</evidence>
<dbReference type="InterPro" id="IPR013083">
    <property type="entry name" value="Znf_RING/FYVE/PHD"/>
</dbReference>
<evidence type="ECO:0000256" key="3">
    <source>
        <dbReference type="ARBA" id="ARBA00022679"/>
    </source>
</evidence>
<keyword evidence="5 8" id="KW-0863">Zinc-finger</keyword>
<dbReference type="PANTHER" id="PTHR15710:SF235">
    <property type="entry name" value="RING-H2 FINGER PROTEIN ATL79-LIKE"/>
    <property type="match status" value="1"/>
</dbReference>
<gene>
    <name evidence="11" type="primary">LOC107812613</name>
</gene>
<keyword evidence="10" id="KW-1185">Reference proteome</keyword>
<dbReference type="RefSeq" id="XP_016493242.1">
    <property type="nucleotide sequence ID" value="XM_016637756.1"/>
</dbReference>
<dbReference type="Pfam" id="PF13639">
    <property type="entry name" value="zf-RING_2"/>
    <property type="match status" value="1"/>
</dbReference>
<dbReference type="PANTHER" id="PTHR15710">
    <property type="entry name" value="E3 UBIQUITIN-PROTEIN LIGASE PRAJA"/>
    <property type="match status" value="1"/>
</dbReference>
<protein>
    <recommendedName>
        <fullName evidence="2">RING-type E3 ubiquitin transferase</fullName>
        <ecNumber evidence="2">2.3.2.27</ecNumber>
    </recommendedName>
</protein>
<dbReference type="EC" id="2.3.2.27" evidence="2"/>
<dbReference type="GO" id="GO:0016567">
    <property type="term" value="P:protein ubiquitination"/>
    <property type="evidence" value="ECO:0000318"/>
    <property type="project" value="GO_Central"/>
</dbReference>
<accession>A0A1S4BWH6</accession>
<comment type="catalytic activity">
    <reaction evidence="1">
        <text>S-ubiquitinyl-[E2 ubiquitin-conjugating enzyme]-L-cysteine + [acceptor protein]-L-lysine = [E2 ubiquitin-conjugating enzyme]-L-cysteine + N(6)-ubiquitinyl-[acceptor protein]-L-lysine.</text>
        <dbReference type="EC" id="2.3.2.27"/>
    </reaction>
</comment>
<dbReference type="OrthoDB" id="8062037at2759"/>
<reference evidence="11" key="2">
    <citation type="submission" date="2025-08" db="UniProtKB">
        <authorList>
            <consortium name="RefSeq"/>
        </authorList>
    </citation>
    <scope>IDENTIFICATION</scope>
    <source>
        <tissue evidence="11">Leaf</tissue>
    </source>
</reference>
<evidence type="ECO:0000313" key="10">
    <source>
        <dbReference type="Proteomes" id="UP000790787"/>
    </source>
</evidence>
<name>A0A1S4BWH6_TOBAC</name>
<dbReference type="GeneID" id="107812613"/>
<evidence type="ECO:0000313" key="11">
    <source>
        <dbReference type="RefSeq" id="XP_016493242.1"/>
    </source>
</evidence>
<keyword evidence="3" id="KW-0808">Transferase</keyword>
<dbReference type="FunFam" id="3.30.40.10:FF:000127">
    <property type="entry name" value="E3 ubiquitin-protein ligase RNF181"/>
    <property type="match status" value="1"/>
</dbReference>
<proteinExistence type="predicted"/>
<dbReference type="InterPro" id="IPR001841">
    <property type="entry name" value="Znf_RING"/>
</dbReference>
<evidence type="ECO:0000259" key="9">
    <source>
        <dbReference type="PROSITE" id="PS50089"/>
    </source>
</evidence>
<reference evidence="10" key="1">
    <citation type="journal article" date="2014" name="Nat. Commun.">
        <title>The tobacco genome sequence and its comparison with those of tomato and potato.</title>
        <authorList>
            <person name="Sierro N."/>
            <person name="Battey J.N."/>
            <person name="Ouadi S."/>
            <person name="Bakaher N."/>
            <person name="Bovet L."/>
            <person name="Willig A."/>
            <person name="Goepfert S."/>
            <person name="Peitsch M.C."/>
            <person name="Ivanov N.V."/>
        </authorList>
    </citation>
    <scope>NUCLEOTIDE SEQUENCE [LARGE SCALE GENOMIC DNA]</scope>
</reference>
<evidence type="ECO:0000256" key="6">
    <source>
        <dbReference type="ARBA" id="ARBA00022786"/>
    </source>
</evidence>
<dbReference type="SMR" id="A0A1S4BWH6"/>
<feature type="domain" description="RING-type" evidence="9">
    <location>
        <begin position="78"/>
        <end position="119"/>
    </location>
</feature>
<keyword evidence="6" id="KW-0833">Ubl conjugation pathway</keyword>
<keyword evidence="4" id="KW-0479">Metal-binding</keyword>
<dbReference type="GO" id="GO:0061630">
    <property type="term" value="F:ubiquitin protein ligase activity"/>
    <property type="evidence" value="ECO:0000318"/>
    <property type="project" value="GO_Central"/>
</dbReference>
<dbReference type="AlphaFoldDB" id="A0A1S4BWH6"/>
<dbReference type="Proteomes" id="UP000790787">
    <property type="component" value="Chromosome 17"/>
</dbReference>
<dbReference type="SUPFAM" id="SSF57850">
    <property type="entry name" value="RING/U-box"/>
    <property type="match status" value="1"/>
</dbReference>
<dbReference type="PROSITE" id="PS50089">
    <property type="entry name" value="ZF_RING_2"/>
    <property type="match status" value="1"/>
</dbReference>
<organism evidence="10 11">
    <name type="scientific">Nicotiana tabacum</name>
    <name type="common">Common tobacco</name>
    <dbReference type="NCBI Taxonomy" id="4097"/>
    <lineage>
        <taxon>Eukaryota</taxon>
        <taxon>Viridiplantae</taxon>
        <taxon>Streptophyta</taxon>
        <taxon>Embryophyta</taxon>
        <taxon>Tracheophyta</taxon>
        <taxon>Spermatophyta</taxon>
        <taxon>Magnoliopsida</taxon>
        <taxon>eudicotyledons</taxon>
        <taxon>Gunneridae</taxon>
        <taxon>Pentapetalae</taxon>
        <taxon>asterids</taxon>
        <taxon>lamiids</taxon>
        <taxon>Solanales</taxon>
        <taxon>Solanaceae</taxon>
        <taxon>Nicotianoideae</taxon>
        <taxon>Nicotianeae</taxon>
        <taxon>Nicotiana</taxon>
    </lineage>
</organism>
<dbReference type="GO" id="GO:0005737">
    <property type="term" value="C:cytoplasm"/>
    <property type="evidence" value="ECO:0000318"/>
    <property type="project" value="GO_Central"/>
</dbReference>
<dbReference type="OMA" id="QNERPSP"/>
<dbReference type="GO" id="GO:0008270">
    <property type="term" value="F:zinc ion binding"/>
    <property type="evidence" value="ECO:0007669"/>
    <property type="project" value="UniProtKB-KW"/>
</dbReference>
<evidence type="ECO:0000256" key="8">
    <source>
        <dbReference type="PROSITE-ProRule" id="PRU00175"/>
    </source>
</evidence>
<evidence type="ECO:0000256" key="2">
    <source>
        <dbReference type="ARBA" id="ARBA00012483"/>
    </source>
</evidence>
<dbReference type="SMART" id="SM00184">
    <property type="entry name" value="RING"/>
    <property type="match status" value="1"/>
</dbReference>
<dbReference type="PaxDb" id="4097-A0A1S4BWH6"/>
<sequence length="164" mass="18604">MATPTVTVIRSDLSGVGISDQRLRQNGFTRTRIIDVVPRRPSPPNFEAAQNERPSPPAIKASIEALPIIHIVKHEEECAVCLLEFQVGEKAKEMPCKHRYHSSCINKWLEIHGSCPVCRYKMPVEIPELVSSSINQYPLEINNTLLAHPIQRRIQNFEFTSFGF</sequence>
<evidence type="ECO:0000256" key="1">
    <source>
        <dbReference type="ARBA" id="ARBA00000900"/>
    </source>
</evidence>